<dbReference type="Gene3D" id="3.40.50.300">
    <property type="entry name" value="P-loop containing nucleotide triphosphate hydrolases"/>
    <property type="match status" value="1"/>
</dbReference>
<keyword evidence="1" id="KW-0067">ATP-binding</keyword>
<dbReference type="PANTHER" id="PTHR10492">
    <property type="match status" value="1"/>
</dbReference>
<dbReference type="GO" id="GO:0005524">
    <property type="term" value="F:ATP binding"/>
    <property type="evidence" value="ECO:0007669"/>
    <property type="project" value="UniProtKB-KW"/>
</dbReference>
<dbReference type="GO" id="GO:0043139">
    <property type="term" value="F:5'-3' DNA helicase activity"/>
    <property type="evidence" value="ECO:0007669"/>
    <property type="project" value="UniProtKB-EC"/>
</dbReference>
<evidence type="ECO:0000259" key="2">
    <source>
        <dbReference type="Pfam" id="PF05970"/>
    </source>
</evidence>
<reference evidence="4" key="1">
    <citation type="journal article" date="2012" name="Nature">
        <title>The tomato genome sequence provides insights into fleshy fruit evolution.</title>
        <authorList>
            <consortium name="Tomato Genome Consortium"/>
        </authorList>
    </citation>
    <scope>NUCLEOTIDE SEQUENCE [LARGE SCALE GENOMIC DNA]</scope>
    <source>
        <strain evidence="4">cv. Heinz 1706</strain>
    </source>
</reference>
<reference evidence="4" key="2">
    <citation type="submission" date="2019-04" db="UniProtKB">
        <authorList>
            <consortium name="EnsemblPlants"/>
        </authorList>
    </citation>
    <scope>IDENTIFICATION</scope>
    <source>
        <strain evidence="4">cv. Heinz 1706</strain>
    </source>
</reference>
<accession>A0A494G8U4</accession>
<keyword evidence="1" id="KW-0547">Nucleotide-binding</keyword>
<dbReference type="InterPro" id="IPR010285">
    <property type="entry name" value="DNA_helicase_pif1-like_DEAD"/>
</dbReference>
<comment type="catalytic activity">
    <reaction evidence="1">
        <text>ATP + H2O = ADP + phosphate + H(+)</text>
        <dbReference type="Rhea" id="RHEA:13065"/>
        <dbReference type="ChEBI" id="CHEBI:15377"/>
        <dbReference type="ChEBI" id="CHEBI:15378"/>
        <dbReference type="ChEBI" id="CHEBI:30616"/>
        <dbReference type="ChEBI" id="CHEBI:43474"/>
        <dbReference type="ChEBI" id="CHEBI:456216"/>
        <dbReference type="EC" id="5.6.2.3"/>
    </reaction>
</comment>
<dbReference type="GO" id="GO:0006281">
    <property type="term" value="P:DNA repair"/>
    <property type="evidence" value="ECO:0007669"/>
    <property type="project" value="UniProtKB-KW"/>
</dbReference>
<dbReference type="EC" id="5.6.2.3" evidence="1"/>
<proteinExistence type="inferred from homology"/>
<feature type="domain" description="DNA helicase Pif1-like 2B" evidence="3">
    <location>
        <begin position="229"/>
        <end position="270"/>
    </location>
</feature>
<keyword evidence="1" id="KW-0378">Hydrolase</keyword>
<keyword evidence="1" id="KW-0227">DNA damage</keyword>
<keyword evidence="1" id="KW-0233">DNA recombination</keyword>
<evidence type="ECO:0000259" key="3">
    <source>
        <dbReference type="Pfam" id="PF21530"/>
    </source>
</evidence>
<comment type="similarity">
    <text evidence="1">Belongs to the helicase family.</text>
</comment>
<dbReference type="Pfam" id="PF21530">
    <property type="entry name" value="Pif1_2B_dom"/>
    <property type="match status" value="1"/>
</dbReference>
<dbReference type="GO" id="GO:0016887">
    <property type="term" value="F:ATP hydrolysis activity"/>
    <property type="evidence" value="ECO:0007669"/>
    <property type="project" value="RHEA"/>
</dbReference>
<dbReference type="GO" id="GO:0006310">
    <property type="term" value="P:DNA recombination"/>
    <property type="evidence" value="ECO:0007669"/>
    <property type="project" value="UniProtKB-KW"/>
</dbReference>
<organism evidence="4">
    <name type="scientific">Solanum lycopersicum</name>
    <name type="common">Tomato</name>
    <name type="synonym">Lycopersicon esculentum</name>
    <dbReference type="NCBI Taxonomy" id="4081"/>
    <lineage>
        <taxon>Eukaryota</taxon>
        <taxon>Viridiplantae</taxon>
        <taxon>Streptophyta</taxon>
        <taxon>Embryophyta</taxon>
        <taxon>Tracheophyta</taxon>
        <taxon>Spermatophyta</taxon>
        <taxon>Magnoliopsida</taxon>
        <taxon>eudicotyledons</taxon>
        <taxon>Gunneridae</taxon>
        <taxon>Pentapetalae</taxon>
        <taxon>asterids</taxon>
        <taxon>lamiids</taxon>
        <taxon>Solanales</taxon>
        <taxon>Solanaceae</taxon>
        <taxon>Solanoideae</taxon>
        <taxon>Solaneae</taxon>
        <taxon>Solanum</taxon>
        <taxon>Solanum subgen. Lycopersicon</taxon>
    </lineage>
</organism>
<dbReference type="InterPro" id="IPR049163">
    <property type="entry name" value="Pif1-like_2B_dom"/>
</dbReference>
<evidence type="ECO:0000313" key="5">
    <source>
        <dbReference type="Proteomes" id="UP000004994"/>
    </source>
</evidence>
<dbReference type="OMA" id="PKIVHAT"/>
<feature type="domain" description="DNA helicase Pif1-like DEAD-box helicase" evidence="2">
    <location>
        <begin position="11"/>
        <end position="133"/>
    </location>
</feature>
<dbReference type="PANTHER" id="PTHR10492:SF101">
    <property type="entry name" value="ATP-DEPENDENT DNA HELICASE"/>
    <property type="match status" value="1"/>
</dbReference>
<dbReference type="STRING" id="4081.A0A494G8U4"/>
<keyword evidence="1" id="KW-0234">DNA repair</keyword>
<dbReference type="Pfam" id="PF05970">
    <property type="entry name" value="PIF1"/>
    <property type="match status" value="1"/>
</dbReference>
<dbReference type="EnsemblPlants" id="Solyc00g014970.1.1">
    <property type="protein sequence ID" value="Solyc00g014970.1.1"/>
    <property type="gene ID" value="Solyc00g014970.1"/>
</dbReference>
<evidence type="ECO:0000256" key="1">
    <source>
        <dbReference type="RuleBase" id="RU363044"/>
    </source>
</evidence>
<dbReference type="FunFam" id="3.40.50.300:FF:002884">
    <property type="entry name" value="ATP-dependent DNA helicase"/>
    <property type="match status" value="1"/>
</dbReference>
<comment type="cofactor">
    <cofactor evidence="1">
        <name>Mg(2+)</name>
        <dbReference type="ChEBI" id="CHEBI:18420"/>
    </cofactor>
</comment>
<dbReference type="InterPro" id="IPR027417">
    <property type="entry name" value="P-loop_NTPase"/>
</dbReference>
<evidence type="ECO:0000313" key="4">
    <source>
        <dbReference type="EnsemblPlants" id="Solyc00g014970.1.1"/>
    </source>
</evidence>
<dbReference type="GO" id="GO:0000723">
    <property type="term" value="P:telomere maintenance"/>
    <property type="evidence" value="ECO:0007669"/>
    <property type="project" value="InterPro"/>
</dbReference>
<keyword evidence="1" id="KW-0347">Helicase</keyword>
<dbReference type="Gramene" id="Solyc00g014970.1.1">
    <property type="protein sequence ID" value="Solyc00g014970.1.1"/>
    <property type="gene ID" value="Solyc00g014970.1"/>
</dbReference>
<dbReference type="AlphaFoldDB" id="A0A494G8U4"/>
<dbReference type="PaxDb" id="4081-Solyc00g014970.1.1"/>
<name>A0A494G8U4_SOLLC</name>
<dbReference type="InParanoid" id="A0A494G8U4"/>
<sequence length="366" mass="41341">MGMAATVQAVQARLVIWDEAPMMHKFCFEALYHSFRYVTKEVDKRNKYIPFGRKVVVFVGDFRQILPVIPKGTRPKIVHATINSSKLWSYCEVLTLTKNMRLLSGASVLDIEAKRQFSDWVLSIGDGRIGEDNEVDKTIALPSDLLIESAGDPLAAIVESTYPNILESMSDISYFLNRAILTTKNSIVEKINDYMLDMVPGEEKLYLSYDSPIHRNRNGDHIDDVHIPEFLNTINASGLPNHNVRLKVGVSVMLLRNIDTRYGLCNITRMGRYIIERRVIFGSNVDVMIPFKFRQRQFPLTVSFAMTIIKSQGQSLIKHVGVYLPTPVFSHGQLYVAVSRVTSREGLKILIANEDGQDTNVTSNVV</sequence>
<dbReference type="CDD" id="cd18809">
    <property type="entry name" value="SF1_C_RecD"/>
    <property type="match status" value="1"/>
</dbReference>
<keyword evidence="5" id="KW-1185">Reference proteome</keyword>
<protein>
    <recommendedName>
        <fullName evidence="1">ATP-dependent DNA helicase</fullName>
        <ecNumber evidence="1">5.6.2.3</ecNumber>
    </recommendedName>
</protein>
<dbReference type="Proteomes" id="UP000004994">
    <property type="component" value="Unassembled WGS sequence"/>
</dbReference>
<dbReference type="SUPFAM" id="SSF52540">
    <property type="entry name" value="P-loop containing nucleoside triphosphate hydrolases"/>
    <property type="match status" value="1"/>
</dbReference>